<feature type="compositionally biased region" description="Low complexity" evidence="1">
    <location>
        <begin position="189"/>
        <end position="198"/>
    </location>
</feature>
<feature type="region of interest" description="Disordered" evidence="1">
    <location>
        <begin position="84"/>
        <end position="107"/>
    </location>
</feature>
<feature type="compositionally biased region" description="Low complexity" evidence="1">
    <location>
        <begin position="1"/>
        <end position="16"/>
    </location>
</feature>
<proteinExistence type="predicted"/>
<gene>
    <name evidence="2" type="ORF">MYCIT1_LOCUS24132</name>
</gene>
<feature type="region of interest" description="Disordered" evidence="1">
    <location>
        <begin position="158"/>
        <end position="209"/>
    </location>
</feature>
<name>A0AAD2HHS9_9AGAR</name>
<organism evidence="2 3">
    <name type="scientific">Mycena citricolor</name>
    <dbReference type="NCBI Taxonomy" id="2018698"/>
    <lineage>
        <taxon>Eukaryota</taxon>
        <taxon>Fungi</taxon>
        <taxon>Dikarya</taxon>
        <taxon>Basidiomycota</taxon>
        <taxon>Agaricomycotina</taxon>
        <taxon>Agaricomycetes</taxon>
        <taxon>Agaricomycetidae</taxon>
        <taxon>Agaricales</taxon>
        <taxon>Marasmiineae</taxon>
        <taxon>Mycenaceae</taxon>
        <taxon>Mycena</taxon>
    </lineage>
</organism>
<reference evidence="2" key="1">
    <citation type="submission" date="2023-11" db="EMBL/GenBank/DDBJ databases">
        <authorList>
            <person name="De Vega J J."/>
            <person name="De Vega J J."/>
        </authorList>
    </citation>
    <scope>NUCLEOTIDE SEQUENCE</scope>
</reference>
<keyword evidence="3" id="KW-1185">Reference proteome</keyword>
<feature type="region of interest" description="Disordered" evidence="1">
    <location>
        <begin position="1"/>
        <end position="71"/>
    </location>
</feature>
<feature type="region of interest" description="Disordered" evidence="1">
    <location>
        <begin position="253"/>
        <end position="314"/>
    </location>
</feature>
<sequence>MNMSPSSTTTSPTSKTKSLDKAPGSDAPVAIVRTEPLPPPSLPAKRGVSLSKAATSAEQKKAAHRPGKPIINWFQRKLGAGSSLVKPKRAENQPLVGQGRVPSTIPLRVSNRISSAPLPHGGNKHLSKLDAAKRKTISLNEDDDGELYVNDIASERSSLAGWSPTSALEADEDASVRPLPPSVPPSPSPSSSSFASDPRTFRSLAASTKPTTLLSIDLNGNGMAHIAQAPPAPISRLHVRSPSTSTSLIGAGVTFSALPPSPTSRAHHSHSNSGSSQSVGGGGGGGLSSVQAPLHTSHHPRNNPRPSSPPQDNASVLTLASSAFGIPVRAAVAQHANTAWSSGPPSALADSISHFGGSITYADAESTSQYLLGDDDVDASVRALRPRSSRRGSWESEASRWSARGVGAGTPSLARDGRSIWTSQSTRTGGVGDMYEKSDAGGDENEEDEAPENDAHSDSGSQTTPAKEAAHPLTVPLPPSTDDLTS</sequence>
<protein>
    <submittedName>
        <fullName evidence="2">Uncharacterized protein</fullName>
    </submittedName>
</protein>
<evidence type="ECO:0000256" key="1">
    <source>
        <dbReference type="SAM" id="MobiDB-lite"/>
    </source>
</evidence>
<dbReference type="Proteomes" id="UP001295794">
    <property type="component" value="Unassembled WGS sequence"/>
</dbReference>
<comment type="caution">
    <text evidence="2">The sequence shown here is derived from an EMBL/GenBank/DDBJ whole genome shotgun (WGS) entry which is preliminary data.</text>
</comment>
<feature type="compositionally biased region" description="Pro residues" evidence="1">
    <location>
        <begin position="178"/>
        <end position="188"/>
    </location>
</feature>
<accession>A0AAD2HHS9</accession>
<evidence type="ECO:0000313" key="3">
    <source>
        <dbReference type="Proteomes" id="UP001295794"/>
    </source>
</evidence>
<dbReference type="EMBL" id="CAVNYO010000405">
    <property type="protein sequence ID" value="CAK5276007.1"/>
    <property type="molecule type" value="Genomic_DNA"/>
</dbReference>
<dbReference type="AlphaFoldDB" id="A0AAD2HHS9"/>
<feature type="compositionally biased region" description="Acidic residues" evidence="1">
    <location>
        <begin position="441"/>
        <end position="452"/>
    </location>
</feature>
<evidence type="ECO:0000313" key="2">
    <source>
        <dbReference type="EMBL" id="CAK5276007.1"/>
    </source>
</evidence>
<feature type="region of interest" description="Disordered" evidence="1">
    <location>
        <begin position="386"/>
        <end position="486"/>
    </location>
</feature>